<dbReference type="Proteomes" id="UP000649753">
    <property type="component" value="Unassembled WGS sequence"/>
</dbReference>
<gene>
    <name evidence="1" type="ORF">H4W31_007366</name>
</gene>
<evidence type="ECO:0008006" key="3">
    <source>
        <dbReference type="Google" id="ProtNLM"/>
    </source>
</evidence>
<evidence type="ECO:0000313" key="2">
    <source>
        <dbReference type="Proteomes" id="UP000649753"/>
    </source>
</evidence>
<reference evidence="1" key="1">
    <citation type="submission" date="2020-10" db="EMBL/GenBank/DDBJ databases">
        <title>Sequencing the genomes of 1000 actinobacteria strains.</title>
        <authorList>
            <person name="Klenk H.-P."/>
        </authorList>
    </citation>
    <scope>NUCLEOTIDE SEQUENCE</scope>
    <source>
        <strain evidence="1">DSM 46832</strain>
    </source>
</reference>
<dbReference type="AlphaFoldDB" id="A0A927R3E0"/>
<comment type="caution">
    <text evidence="1">The sequence shown here is derived from an EMBL/GenBank/DDBJ whole genome shotgun (WGS) entry which is preliminary data.</text>
</comment>
<sequence length="129" mass="13811">MRDPNTIVRAAARTLDLGQPVALIMLGILGNVADHDEARSISSRLLAAVSPGSYLVLNDGANTSAEHVEAQRAANEAGHPYHLRSPDQIARFFDGLELVEPGLVSTPRWRPESGVPAELPVRCGVARKP</sequence>
<name>A0A927R3E0_9ACTN</name>
<dbReference type="EMBL" id="JADBEB010000001">
    <property type="protein sequence ID" value="MBE1491728.1"/>
    <property type="molecule type" value="Genomic_DNA"/>
</dbReference>
<dbReference type="SUPFAM" id="SSF53335">
    <property type="entry name" value="S-adenosyl-L-methionine-dependent methyltransferases"/>
    <property type="match status" value="1"/>
</dbReference>
<proteinExistence type="predicted"/>
<organism evidence="1 2">
    <name type="scientific">Plantactinospora soyae</name>
    <dbReference type="NCBI Taxonomy" id="1544732"/>
    <lineage>
        <taxon>Bacteria</taxon>
        <taxon>Bacillati</taxon>
        <taxon>Actinomycetota</taxon>
        <taxon>Actinomycetes</taxon>
        <taxon>Micromonosporales</taxon>
        <taxon>Micromonosporaceae</taxon>
        <taxon>Plantactinospora</taxon>
    </lineage>
</organism>
<protein>
    <recommendedName>
        <fullName evidence="3">S-adenosyl methyltransferase</fullName>
    </recommendedName>
</protein>
<accession>A0A927R3E0</accession>
<dbReference type="InterPro" id="IPR006764">
    <property type="entry name" value="SAM_dep_MeTrfase_SAV2177_type"/>
</dbReference>
<evidence type="ECO:0000313" key="1">
    <source>
        <dbReference type="EMBL" id="MBE1491728.1"/>
    </source>
</evidence>
<dbReference type="InterPro" id="IPR029063">
    <property type="entry name" value="SAM-dependent_MTases_sf"/>
</dbReference>
<dbReference type="Gene3D" id="3.40.50.150">
    <property type="entry name" value="Vaccinia Virus protein VP39"/>
    <property type="match status" value="1"/>
</dbReference>
<dbReference type="Pfam" id="PF04672">
    <property type="entry name" value="Methyltransf_19"/>
    <property type="match status" value="1"/>
</dbReference>
<keyword evidence="2" id="KW-1185">Reference proteome</keyword>